<dbReference type="PANTHER" id="PTHR31569:SF4">
    <property type="entry name" value="SWIM-TYPE DOMAIN-CONTAINING PROTEIN"/>
    <property type="match status" value="1"/>
</dbReference>
<sequence>MDAGSSFKSFNVTWDQVRVIIVGKDFREISLLQAAFPGARILLCVFHGVKYLHGDTAKKENSIQDRDKVEDAIHMMLNATTEAKYETARRYLYYVVDGKEITLEEDIPESAHPFLKYFHDNWHACRDMWSGFGRVDVPHLGDTTNNRLEAAWGGEGHLKEVLKLKR</sequence>
<comment type="caution">
    <text evidence="2">The sequence shown here is derived from an EMBL/GenBank/DDBJ whole genome shotgun (WGS) entry which is preliminary data.</text>
</comment>
<protein>
    <recommendedName>
        <fullName evidence="1">ZSWIM1/3 RNaseH-like domain-containing protein</fullName>
    </recommendedName>
</protein>
<dbReference type="PANTHER" id="PTHR31569">
    <property type="entry name" value="SWIM-TYPE DOMAIN-CONTAINING PROTEIN"/>
    <property type="match status" value="1"/>
</dbReference>
<evidence type="ECO:0000313" key="2">
    <source>
        <dbReference type="EMBL" id="KAG6947724.1"/>
    </source>
</evidence>
<dbReference type="OrthoDB" id="124789at2759"/>
<feature type="domain" description="ZSWIM1/3 RNaseH-like" evidence="1">
    <location>
        <begin position="4"/>
        <end position="42"/>
    </location>
</feature>
<dbReference type="Proteomes" id="UP000688947">
    <property type="component" value="Unassembled WGS sequence"/>
</dbReference>
<gene>
    <name evidence="2" type="ORF">JG687_00015920</name>
</gene>
<dbReference type="InterPro" id="IPR048324">
    <property type="entry name" value="ZSWIM1-3_RNaseH-like"/>
</dbReference>
<dbReference type="Pfam" id="PF21056">
    <property type="entry name" value="ZSWIM1-3_RNaseH-like"/>
    <property type="match status" value="1"/>
</dbReference>
<organism evidence="2 3">
    <name type="scientific">Phytophthora cactorum</name>
    <dbReference type="NCBI Taxonomy" id="29920"/>
    <lineage>
        <taxon>Eukaryota</taxon>
        <taxon>Sar</taxon>
        <taxon>Stramenopiles</taxon>
        <taxon>Oomycota</taxon>
        <taxon>Peronosporomycetes</taxon>
        <taxon>Peronosporales</taxon>
        <taxon>Peronosporaceae</taxon>
        <taxon>Phytophthora</taxon>
    </lineage>
</organism>
<dbReference type="InterPro" id="IPR052579">
    <property type="entry name" value="Zinc_finger_SWIM"/>
</dbReference>
<reference evidence="2" key="1">
    <citation type="submission" date="2021-01" db="EMBL/GenBank/DDBJ databases">
        <title>Phytophthora aleatoria, a newly-described species from Pinus radiata is distinct from Phytophthora cactorum isolates based on comparative genomics.</title>
        <authorList>
            <person name="Mcdougal R."/>
            <person name="Panda P."/>
            <person name="Williams N."/>
            <person name="Studholme D.J."/>
        </authorList>
    </citation>
    <scope>NUCLEOTIDE SEQUENCE</scope>
    <source>
        <strain evidence="2">NZFS 3830</strain>
    </source>
</reference>
<evidence type="ECO:0000259" key="1">
    <source>
        <dbReference type="Pfam" id="PF21056"/>
    </source>
</evidence>
<proteinExistence type="predicted"/>
<accession>A0A8T1TSF0</accession>
<dbReference type="EMBL" id="JAENGZ010001497">
    <property type="protein sequence ID" value="KAG6947724.1"/>
    <property type="molecule type" value="Genomic_DNA"/>
</dbReference>
<name>A0A8T1TSF0_9STRA</name>
<dbReference type="AlphaFoldDB" id="A0A8T1TSF0"/>
<dbReference type="VEuPathDB" id="FungiDB:PC110_g13014"/>
<evidence type="ECO:0000313" key="3">
    <source>
        <dbReference type="Proteomes" id="UP000688947"/>
    </source>
</evidence>